<proteinExistence type="predicted"/>
<dbReference type="HOGENOM" id="CLU_136115_0_0_7"/>
<evidence type="ECO:0000313" key="2">
    <source>
        <dbReference type="Proteomes" id="UP000002495"/>
    </source>
</evidence>
<evidence type="ECO:0008006" key="3">
    <source>
        <dbReference type="Google" id="ProtNLM"/>
    </source>
</evidence>
<sequence>MKKLAFFVGLLIVLGGAIYGVLYLDKISISPAFQAQPIEFPKLGEAQVPQEENWVSSFSDDNETPYAYPATELSVRFDFLDKDSKQSIPSAISISELDEYKFACVKQVLRQNNIESAYYKSGNTLKLVVLLTDEAMYKRLLADLQYYRLNYSVQ</sequence>
<dbReference type="KEGG" id="hhe:HH_0136"/>
<organism evidence="1 2">
    <name type="scientific">Helicobacter hepaticus (strain ATCC 51449 / 3B1)</name>
    <dbReference type="NCBI Taxonomy" id="235279"/>
    <lineage>
        <taxon>Bacteria</taxon>
        <taxon>Pseudomonadati</taxon>
        <taxon>Campylobacterota</taxon>
        <taxon>Epsilonproteobacteria</taxon>
        <taxon>Campylobacterales</taxon>
        <taxon>Helicobacteraceae</taxon>
        <taxon>Helicobacter</taxon>
    </lineage>
</organism>
<dbReference type="OrthoDB" id="5323729at2"/>
<protein>
    <recommendedName>
        <fullName evidence="3">Periplasmic protein</fullName>
    </recommendedName>
</protein>
<dbReference type="Proteomes" id="UP000002495">
    <property type="component" value="Chromosome"/>
</dbReference>
<dbReference type="RefSeq" id="WP_011114979.1">
    <property type="nucleotide sequence ID" value="NC_004917.1"/>
</dbReference>
<name>Q7VJV7_HELHP</name>
<accession>Q7VJV7</accession>
<gene>
    <name evidence="1" type="ordered locus">HH_0136</name>
</gene>
<dbReference type="STRING" id="235279.HH_0136"/>
<dbReference type="AlphaFoldDB" id="Q7VJV7"/>
<reference evidence="1 2" key="1">
    <citation type="journal article" date="2003" name="Proc. Natl. Acad. Sci. U.S.A.">
        <title>The complete genome sequence of the carcinogenic bacterium Helicobacter hepaticus.</title>
        <authorList>
            <person name="Suerbaum S."/>
            <person name="Josenhans C."/>
            <person name="Sterzenbach T."/>
            <person name="Drescher B."/>
            <person name="Brandt P."/>
            <person name="Bell M."/>
            <person name="Droege M."/>
            <person name="Fartmann B."/>
            <person name="Fischer H.-P."/>
            <person name="Ge Z."/>
            <person name="Hoerster A."/>
            <person name="Holland R."/>
            <person name="Klein K."/>
            <person name="Koenig J."/>
            <person name="Macko L."/>
            <person name="Mendz G.L."/>
            <person name="Nyakatura G."/>
            <person name="Schauer D.B."/>
            <person name="Shen Z."/>
            <person name="Weber J."/>
            <person name="Frosch M."/>
            <person name="Fox J.G."/>
        </authorList>
    </citation>
    <scope>NUCLEOTIDE SEQUENCE [LARGE SCALE GENOMIC DNA]</scope>
    <source>
        <strain evidence="2">ATCC 51449 / 3B1</strain>
    </source>
</reference>
<dbReference type="EMBL" id="AE017125">
    <property type="protein sequence ID" value="AAP76733.1"/>
    <property type="molecule type" value="Genomic_DNA"/>
</dbReference>
<keyword evidence="2" id="KW-1185">Reference proteome</keyword>
<evidence type="ECO:0000313" key="1">
    <source>
        <dbReference type="EMBL" id="AAP76733.1"/>
    </source>
</evidence>